<keyword evidence="2 6" id="KW-0808">Transferase</keyword>
<evidence type="ECO:0000256" key="5">
    <source>
        <dbReference type="ARBA" id="ARBA00022840"/>
    </source>
</evidence>
<evidence type="ECO:0000256" key="6">
    <source>
        <dbReference type="PIRNR" id="PIRNR000535"/>
    </source>
</evidence>
<evidence type="ECO:0000256" key="1">
    <source>
        <dbReference type="ARBA" id="ARBA00010688"/>
    </source>
</evidence>
<comment type="caution">
    <text evidence="8">The sequence shown here is derived from an EMBL/GenBank/DDBJ whole genome shotgun (WGS) entry which is preliminary data.</text>
</comment>
<dbReference type="CDD" id="cd01164">
    <property type="entry name" value="FruK_PfkB_like"/>
    <property type="match status" value="1"/>
</dbReference>
<dbReference type="GO" id="GO:0005829">
    <property type="term" value="C:cytosol"/>
    <property type="evidence" value="ECO:0007669"/>
    <property type="project" value="TreeGrafter"/>
</dbReference>
<evidence type="ECO:0000256" key="2">
    <source>
        <dbReference type="ARBA" id="ARBA00022679"/>
    </source>
</evidence>
<keyword evidence="4" id="KW-0418">Kinase</keyword>
<keyword evidence="3" id="KW-0547">Nucleotide-binding</keyword>
<feature type="domain" description="Carbohydrate kinase PfkB" evidence="7">
    <location>
        <begin position="28"/>
        <end position="292"/>
    </location>
</feature>
<evidence type="ECO:0000313" key="8">
    <source>
        <dbReference type="EMBL" id="HGC41886.1"/>
    </source>
</evidence>
<dbReference type="GO" id="GO:0005524">
    <property type="term" value="F:ATP binding"/>
    <property type="evidence" value="ECO:0007669"/>
    <property type="project" value="UniProtKB-KW"/>
</dbReference>
<protein>
    <recommendedName>
        <fullName evidence="6">Phosphofructokinase</fullName>
    </recommendedName>
</protein>
<sequence length="313" mass="31726">MSRRVVTLTLNPAVDVATAAPAVRPTHKIRTTDEHVDPGGGGINVARVIQALGGETLAVCACGGATGQFLTELLEESGVPHRVVPIAGRTRVSFTVRETDSGQEYRFVPEGPSLAEAEWRAALAALDEAAGGFVVASGSLPPGVPAEVYAEAARRATARGQSFVLDSSGPALRAALGAGIALMKPSLRELESLVGRALPDPAAQEAEAHALVRSGAARMVAVSLGADGAILATEAGVRRRPALAGPVRSAVGAGDAFLAAMVLALAGGATPDAALDWGIAAGAAAVAGVGTARLRREDVAARYRRLSEEGRPC</sequence>
<keyword evidence="5" id="KW-0067">ATP-binding</keyword>
<dbReference type="FunFam" id="3.40.1190.20:FF:000001">
    <property type="entry name" value="Phosphofructokinase"/>
    <property type="match status" value="1"/>
</dbReference>
<evidence type="ECO:0000259" key="7">
    <source>
        <dbReference type="Pfam" id="PF00294"/>
    </source>
</evidence>
<organism evidence="8">
    <name type="scientific">Acidicaldus sp</name>
    <dbReference type="NCBI Taxonomy" id="1872105"/>
    <lineage>
        <taxon>Bacteria</taxon>
        <taxon>Pseudomonadati</taxon>
        <taxon>Pseudomonadota</taxon>
        <taxon>Alphaproteobacteria</taxon>
        <taxon>Acetobacterales</taxon>
        <taxon>Acetobacteraceae</taxon>
        <taxon>Acidicaldus</taxon>
    </lineage>
</organism>
<dbReference type="EMBL" id="DTQM01000027">
    <property type="protein sequence ID" value="HGC41886.1"/>
    <property type="molecule type" value="Genomic_DNA"/>
</dbReference>
<dbReference type="NCBIfam" id="TIGR03168">
    <property type="entry name" value="1-PFK"/>
    <property type="match status" value="1"/>
</dbReference>
<reference evidence="8" key="1">
    <citation type="journal article" date="2020" name="mSystems">
        <title>Genome- and Community-Level Interaction Insights into Carbon Utilization and Element Cycling Functions of Hydrothermarchaeota in Hydrothermal Sediment.</title>
        <authorList>
            <person name="Zhou Z."/>
            <person name="Liu Y."/>
            <person name="Xu W."/>
            <person name="Pan J."/>
            <person name="Luo Z.H."/>
            <person name="Li M."/>
        </authorList>
    </citation>
    <scope>NUCLEOTIDE SEQUENCE</scope>
    <source>
        <strain evidence="8">SpSt-997</strain>
    </source>
</reference>
<gene>
    <name evidence="8" type="ORF">ENY07_01505</name>
</gene>
<dbReference type="AlphaFoldDB" id="A0A8J4H7B3"/>
<dbReference type="SUPFAM" id="SSF53613">
    <property type="entry name" value="Ribokinase-like"/>
    <property type="match status" value="1"/>
</dbReference>
<dbReference type="InterPro" id="IPR029056">
    <property type="entry name" value="Ribokinase-like"/>
</dbReference>
<dbReference type="InterPro" id="IPR011611">
    <property type="entry name" value="PfkB_dom"/>
</dbReference>
<dbReference type="InterPro" id="IPR002173">
    <property type="entry name" value="Carboh/pur_kinase_PfkB_CS"/>
</dbReference>
<dbReference type="GO" id="GO:0003872">
    <property type="term" value="F:6-phosphofructokinase activity"/>
    <property type="evidence" value="ECO:0007669"/>
    <property type="project" value="TreeGrafter"/>
</dbReference>
<name>A0A8J4H7B3_9PROT</name>
<dbReference type="InterPro" id="IPR017583">
    <property type="entry name" value="Tagatose/fructose_Pkinase"/>
</dbReference>
<evidence type="ECO:0000256" key="4">
    <source>
        <dbReference type="ARBA" id="ARBA00022777"/>
    </source>
</evidence>
<dbReference type="PIRSF" id="PIRSF000535">
    <property type="entry name" value="1PFK/6PFK/LacC"/>
    <property type="match status" value="1"/>
</dbReference>
<comment type="similarity">
    <text evidence="1 6">Belongs to the carbohydrate kinase PfkB family.</text>
</comment>
<dbReference type="PROSITE" id="PS00583">
    <property type="entry name" value="PFKB_KINASES_1"/>
    <property type="match status" value="1"/>
</dbReference>
<dbReference type="Pfam" id="PF00294">
    <property type="entry name" value="PfkB"/>
    <property type="match status" value="1"/>
</dbReference>
<evidence type="ECO:0000256" key="3">
    <source>
        <dbReference type="ARBA" id="ARBA00022741"/>
    </source>
</evidence>
<proteinExistence type="inferred from homology"/>
<dbReference type="PANTHER" id="PTHR46566">
    <property type="entry name" value="1-PHOSPHOFRUCTOKINASE-RELATED"/>
    <property type="match status" value="1"/>
</dbReference>
<dbReference type="Gene3D" id="3.40.1190.20">
    <property type="match status" value="1"/>
</dbReference>
<dbReference type="PANTHER" id="PTHR46566:SF2">
    <property type="entry name" value="ATP-DEPENDENT 6-PHOSPHOFRUCTOKINASE ISOZYME 2"/>
    <property type="match status" value="1"/>
</dbReference>
<accession>A0A8J4H7B3</accession>